<dbReference type="EMBL" id="JAMYWD010000005">
    <property type="protein sequence ID" value="KAJ4969837.1"/>
    <property type="molecule type" value="Genomic_DNA"/>
</dbReference>
<comment type="caution">
    <text evidence="2">The sequence shown here is derived from an EMBL/GenBank/DDBJ whole genome shotgun (WGS) entry which is preliminary data.</text>
</comment>
<organism evidence="2 3">
    <name type="scientific">Protea cynaroides</name>
    <dbReference type="NCBI Taxonomy" id="273540"/>
    <lineage>
        <taxon>Eukaryota</taxon>
        <taxon>Viridiplantae</taxon>
        <taxon>Streptophyta</taxon>
        <taxon>Embryophyta</taxon>
        <taxon>Tracheophyta</taxon>
        <taxon>Spermatophyta</taxon>
        <taxon>Magnoliopsida</taxon>
        <taxon>Proteales</taxon>
        <taxon>Proteaceae</taxon>
        <taxon>Protea</taxon>
    </lineage>
</organism>
<feature type="compositionally biased region" description="Gly residues" evidence="1">
    <location>
        <begin position="275"/>
        <end position="286"/>
    </location>
</feature>
<evidence type="ECO:0000256" key="1">
    <source>
        <dbReference type="SAM" id="MobiDB-lite"/>
    </source>
</evidence>
<keyword evidence="3" id="KW-1185">Reference proteome</keyword>
<protein>
    <submittedName>
        <fullName evidence="2">Uncharacterized protein</fullName>
    </submittedName>
</protein>
<evidence type="ECO:0000313" key="2">
    <source>
        <dbReference type="EMBL" id="KAJ4969837.1"/>
    </source>
</evidence>
<name>A0A9Q0QS40_9MAGN</name>
<evidence type="ECO:0000313" key="3">
    <source>
        <dbReference type="Proteomes" id="UP001141806"/>
    </source>
</evidence>
<dbReference type="AlphaFoldDB" id="A0A9Q0QS40"/>
<accession>A0A9Q0QS40</accession>
<reference evidence="2" key="1">
    <citation type="journal article" date="2023" name="Plant J.">
        <title>The genome of the king protea, Protea cynaroides.</title>
        <authorList>
            <person name="Chang J."/>
            <person name="Duong T.A."/>
            <person name="Schoeman C."/>
            <person name="Ma X."/>
            <person name="Roodt D."/>
            <person name="Barker N."/>
            <person name="Li Z."/>
            <person name="Van de Peer Y."/>
            <person name="Mizrachi E."/>
        </authorList>
    </citation>
    <scope>NUCLEOTIDE SEQUENCE</scope>
    <source>
        <tissue evidence="2">Young leaves</tissue>
    </source>
</reference>
<gene>
    <name evidence="2" type="ORF">NE237_002936</name>
</gene>
<sequence length="286" mass="30203">MVRNQADNMTKAVETDIPELGHRGLTFGGFNEGRVFAGLEGEGQVGFRQRITRPMLRVGEIPNDCGAMVVGTNSSDRPWLRDRYPAMEFTFRQENGGRFSGAAPPPRVSGLVLPARVSGLVPPARVSLALPARVGDVSPVALPARVGDVLPTRVFVTHDGFASPIGSAPLAGLTPPTSYDGSNGSVGSNARVRSVGIGNEVPRPMLSSVVMPYVMKEKTFEQAQTVVDLGKFLGFPVQDPTVAENGNLVNNNGNKNGNRRDVALPWDQDTSTAGGDDGLGRKGGGL</sequence>
<proteinExistence type="predicted"/>
<feature type="region of interest" description="Disordered" evidence="1">
    <location>
        <begin position="243"/>
        <end position="286"/>
    </location>
</feature>
<feature type="compositionally biased region" description="Low complexity" evidence="1">
    <location>
        <begin position="245"/>
        <end position="256"/>
    </location>
</feature>
<dbReference type="Proteomes" id="UP001141806">
    <property type="component" value="Unassembled WGS sequence"/>
</dbReference>